<protein>
    <submittedName>
        <fullName evidence="1">Uncharacterized protein</fullName>
    </submittedName>
</protein>
<gene>
    <name evidence="1" type="ORF">IAD23_06700</name>
</gene>
<organism evidence="1 2">
    <name type="scientific">Candidatus Scybalenecus merdavium</name>
    <dbReference type="NCBI Taxonomy" id="2840939"/>
    <lineage>
        <taxon>Bacteria</taxon>
        <taxon>Bacillati</taxon>
        <taxon>Bacillota</taxon>
        <taxon>Clostridia</taxon>
        <taxon>Eubacteriales</taxon>
        <taxon>Oscillospiraceae</taxon>
        <taxon>Oscillospiraceae incertae sedis</taxon>
        <taxon>Candidatus Scybalenecus</taxon>
    </lineage>
</organism>
<dbReference type="Proteomes" id="UP000824125">
    <property type="component" value="Unassembled WGS sequence"/>
</dbReference>
<evidence type="ECO:0000313" key="1">
    <source>
        <dbReference type="EMBL" id="HIU69627.1"/>
    </source>
</evidence>
<proteinExistence type="predicted"/>
<dbReference type="EMBL" id="DVNM01000036">
    <property type="protein sequence ID" value="HIU69627.1"/>
    <property type="molecule type" value="Genomic_DNA"/>
</dbReference>
<name>A0A9D1MW30_9FIRM</name>
<dbReference type="AlphaFoldDB" id="A0A9D1MW30"/>
<evidence type="ECO:0000313" key="2">
    <source>
        <dbReference type="Proteomes" id="UP000824125"/>
    </source>
</evidence>
<reference evidence="1" key="2">
    <citation type="journal article" date="2021" name="PeerJ">
        <title>Extensive microbial diversity within the chicken gut microbiome revealed by metagenomics and culture.</title>
        <authorList>
            <person name="Gilroy R."/>
            <person name="Ravi A."/>
            <person name="Getino M."/>
            <person name="Pursley I."/>
            <person name="Horton D.L."/>
            <person name="Alikhan N.F."/>
            <person name="Baker D."/>
            <person name="Gharbi K."/>
            <person name="Hall N."/>
            <person name="Watson M."/>
            <person name="Adriaenssens E.M."/>
            <person name="Foster-Nyarko E."/>
            <person name="Jarju S."/>
            <person name="Secka A."/>
            <person name="Antonio M."/>
            <person name="Oren A."/>
            <person name="Chaudhuri R.R."/>
            <person name="La Ragione R."/>
            <person name="Hildebrand F."/>
            <person name="Pallen M.J."/>
        </authorList>
    </citation>
    <scope>NUCLEOTIDE SEQUENCE</scope>
    <source>
        <strain evidence="1">CHK176-6737</strain>
    </source>
</reference>
<reference evidence="1" key="1">
    <citation type="submission" date="2020-10" db="EMBL/GenBank/DDBJ databases">
        <authorList>
            <person name="Gilroy R."/>
        </authorList>
    </citation>
    <scope>NUCLEOTIDE SEQUENCE</scope>
    <source>
        <strain evidence="1">CHK176-6737</strain>
    </source>
</reference>
<comment type="caution">
    <text evidence="1">The sequence shown here is derived from an EMBL/GenBank/DDBJ whole genome shotgun (WGS) entry which is preliminary data.</text>
</comment>
<sequence>MKKVFEKVFISKVFVRKTTHRLHVHIFENNKKDGASDTELAKKEGSRKGLRQQSFLGRGGTAKRAHFRLLENNKKSRNKRCEA</sequence>
<accession>A0A9D1MW30</accession>